<dbReference type="PANTHER" id="PTHR11895:SF151">
    <property type="entry name" value="GLUTAMYL-TRNA(GLN) AMIDOTRANSFERASE SUBUNIT A"/>
    <property type="match status" value="1"/>
</dbReference>
<comment type="caution">
    <text evidence="8">The sequence shown here is derived from an EMBL/GenBank/DDBJ whole genome shotgun (WGS) entry which is preliminary data.</text>
</comment>
<comment type="subunit">
    <text evidence="6">Heterotrimer of A, B and C subunits.</text>
</comment>
<dbReference type="SUPFAM" id="SSF75304">
    <property type="entry name" value="Amidase signature (AS) enzymes"/>
    <property type="match status" value="1"/>
</dbReference>
<organism evidence="8 9">
    <name type="scientific">Pelotomaculum isophthalicicum JI</name>
    <dbReference type="NCBI Taxonomy" id="947010"/>
    <lineage>
        <taxon>Bacteria</taxon>
        <taxon>Bacillati</taxon>
        <taxon>Bacillota</taxon>
        <taxon>Clostridia</taxon>
        <taxon>Eubacteriales</taxon>
        <taxon>Desulfotomaculaceae</taxon>
        <taxon>Pelotomaculum</taxon>
    </lineage>
</organism>
<dbReference type="GO" id="GO:0005524">
    <property type="term" value="F:ATP binding"/>
    <property type="evidence" value="ECO:0007669"/>
    <property type="project" value="UniProtKB-KW"/>
</dbReference>
<keyword evidence="2 6" id="KW-0547">Nucleotide-binding</keyword>
<dbReference type="RefSeq" id="WP_277442437.1">
    <property type="nucleotide sequence ID" value="NZ_JAKOAV010000003.1"/>
</dbReference>
<keyword evidence="9" id="KW-1185">Reference proteome</keyword>
<name>A0A9X4H506_9FIRM</name>
<feature type="active site" description="Charge relay system" evidence="6">
    <location>
        <position position="79"/>
    </location>
</feature>
<gene>
    <name evidence="6 8" type="primary">gatA</name>
    <name evidence="8" type="ORF">L7E55_02550</name>
</gene>
<dbReference type="GO" id="GO:0030956">
    <property type="term" value="C:glutamyl-tRNA(Gln) amidotransferase complex"/>
    <property type="evidence" value="ECO:0007669"/>
    <property type="project" value="InterPro"/>
</dbReference>
<dbReference type="InterPro" id="IPR036928">
    <property type="entry name" value="AS_sf"/>
</dbReference>
<evidence type="ECO:0000256" key="5">
    <source>
        <dbReference type="ARBA" id="ARBA00025295"/>
    </source>
</evidence>
<keyword evidence="3 6" id="KW-0067">ATP-binding</keyword>
<evidence type="ECO:0000313" key="8">
    <source>
        <dbReference type="EMBL" id="MDF9407244.1"/>
    </source>
</evidence>
<dbReference type="Proteomes" id="UP001154312">
    <property type="component" value="Unassembled WGS sequence"/>
</dbReference>
<dbReference type="Pfam" id="PF01425">
    <property type="entry name" value="Amidase"/>
    <property type="match status" value="1"/>
</dbReference>
<dbReference type="AlphaFoldDB" id="A0A9X4H506"/>
<dbReference type="InterPro" id="IPR023631">
    <property type="entry name" value="Amidase_dom"/>
</dbReference>
<feature type="active site" description="Charge relay system" evidence="6">
    <location>
        <position position="154"/>
    </location>
</feature>
<reference evidence="8" key="1">
    <citation type="submission" date="2022-02" db="EMBL/GenBank/DDBJ databases">
        <authorList>
            <person name="Leng L."/>
        </authorList>
    </citation>
    <scope>NUCLEOTIDE SEQUENCE</scope>
    <source>
        <strain evidence="8">JI</strain>
    </source>
</reference>
<dbReference type="InterPro" id="IPR000120">
    <property type="entry name" value="Amidase"/>
</dbReference>
<comment type="similarity">
    <text evidence="6">Belongs to the amidase family. GatA subfamily.</text>
</comment>
<sequence>MQLYRLTAHELHDLLIKKEISAEEINNAVFDRIEDVEDKIGAYITRTKESALESARAVDKQIRNGEAITPLSGIPIAVKDNMCTDGLRTTASSKILSNFIPPYSATVVKKLEAAGATVVGKTNLDEFAMGSSTENSAFFTTRNPWDTQRVPGGSSGGSAAAVCAGEAVCALGSDTGGSIRQPASFCGVVGMKPTYGAVSRYGLIAFASSLDQIGPFARDVTDCALMLEAVSGHDPKDSTSANYKVPDYTASLVNDVRGLKIGVPEEYMAEGILPEVRVAVKKAMLLLESLGAVVEYTTLPHTEYALPTYYIIAPAEASSNLARYDGVRYGFRAADAGDVIDMFMKSRSQGFGPEVKRRIMLGTYTLSAGYYDAYYLKALKVRTLIKQDFDRAFEKYDVLLSPTSPSPAFRFGEKVDDPLQMYLSDICTISVNLAGIPGISLPCGFVDGMPVGLQLMGKHFDEGTLLRVAYTFEQNTGYHKEFPEVIA</sequence>
<feature type="domain" description="Amidase" evidence="7">
    <location>
        <begin position="27"/>
        <end position="466"/>
    </location>
</feature>
<evidence type="ECO:0000313" key="9">
    <source>
        <dbReference type="Proteomes" id="UP001154312"/>
    </source>
</evidence>
<accession>A0A9X4H506</accession>
<dbReference type="GO" id="GO:0006412">
    <property type="term" value="P:translation"/>
    <property type="evidence" value="ECO:0007669"/>
    <property type="project" value="UniProtKB-UniRule"/>
</dbReference>
<dbReference type="NCBIfam" id="TIGR00132">
    <property type="entry name" value="gatA"/>
    <property type="match status" value="1"/>
</dbReference>
<comment type="function">
    <text evidence="5 6">Allows the formation of correctly charged Gln-tRNA(Gln) through the transamidation of misacylated Glu-tRNA(Gln) in organisms which lack glutaminyl-tRNA synthetase. The reaction takes place in the presence of glutamine and ATP through an activated gamma-phospho-Glu-tRNA(Gln).</text>
</comment>
<keyword evidence="4 6" id="KW-0648">Protein biosynthesis</keyword>
<keyword evidence="1 6" id="KW-0436">Ligase</keyword>
<dbReference type="InterPro" id="IPR004412">
    <property type="entry name" value="GatA"/>
</dbReference>
<evidence type="ECO:0000256" key="4">
    <source>
        <dbReference type="ARBA" id="ARBA00022917"/>
    </source>
</evidence>
<evidence type="ECO:0000256" key="3">
    <source>
        <dbReference type="ARBA" id="ARBA00022840"/>
    </source>
</evidence>
<dbReference type="EMBL" id="JAKOAV010000003">
    <property type="protein sequence ID" value="MDF9407244.1"/>
    <property type="molecule type" value="Genomic_DNA"/>
</dbReference>
<feature type="active site" description="Acyl-ester intermediate" evidence="6">
    <location>
        <position position="178"/>
    </location>
</feature>
<proteinExistence type="inferred from homology"/>
<dbReference type="HAMAP" id="MF_00120">
    <property type="entry name" value="GatA"/>
    <property type="match status" value="1"/>
</dbReference>
<dbReference type="GO" id="GO:0050567">
    <property type="term" value="F:glutaminyl-tRNA synthase (glutamine-hydrolyzing) activity"/>
    <property type="evidence" value="ECO:0007669"/>
    <property type="project" value="UniProtKB-UniRule"/>
</dbReference>
<comment type="catalytic activity">
    <reaction evidence="6">
        <text>L-glutamyl-tRNA(Gln) + L-glutamine + ATP + H2O = L-glutaminyl-tRNA(Gln) + L-glutamate + ADP + phosphate + H(+)</text>
        <dbReference type="Rhea" id="RHEA:17521"/>
        <dbReference type="Rhea" id="RHEA-COMP:9681"/>
        <dbReference type="Rhea" id="RHEA-COMP:9684"/>
        <dbReference type="ChEBI" id="CHEBI:15377"/>
        <dbReference type="ChEBI" id="CHEBI:15378"/>
        <dbReference type="ChEBI" id="CHEBI:29985"/>
        <dbReference type="ChEBI" id="CHEBI:30616"/>
        <dbReference type="ChEBI" id="CHEBI:43474"/>
        <dbReference type="ChEBI" id="CHEBI:58359"/>
        <dbReference type="ChEBI" id="CHEBI:78520"/>
        <dbReference type="ChEBI" id="CHEBI:78521"/>
        <dbReference type="ChEBI" id="CHEBI:456216"/>
        <dbReference type="EC" id="6.3.5.7"/>
    </reaction>
</comment>
<evidence type="ECO:0000256" key="1">
    <source>
        <dbReference type="ARBA" id="ARBA00022598"/>
    </source>
</evidence>
<dbReference type="Gene3D" id="3.90.1300.10">
    <property type="entry name" value="Amidase signature (AS) domain"/>
    <property type="match status" value="1"/>
</dbReference>
<evidence type="ECO:0000256" key="6">
    <source>
        <dbReference type="HAMAP-Rule" id="MF_00120"/>
    </source>
</evidence>
<evidence type="ECO:0000259" key="7">
    <source>
        <dbReference type="Pfam" id="PF01425"/>
    </source>
</evidence>
<dbReference type="EC" id="6.3.5.7" evidence="6"/>
<protein>
    <recommendedName>
        <fullName evidence="6">Glutamyl-tRNA(Gln) amidotransferase subunit A</fullName>
        <shortName evidence="6">Glu-ADT subunit A</shortName>
        <ecNumber evidence="6">6.3.5.7</ecNumber>
    </recommendedName>
</protein>
<dbReference type="PANTHER" id="PTHR11895">
    <property type="entry name" value="TRANSAMIDASE"/>
    <property type="match status" value="1"/>
</dbReference>
<evidence type="ECO:0000256" key="2">
    <source>
        <dbReference type="ARBA" id="ARBA00022741"/>
    </source>
</evidence>